<name>A0ABS9E180_9PROT</name>
<accession>A0ABS9E180</accession>
<dbReference type="SUPFAM" id="SSF51556">
    <property type="entry name" value="Metallo-dependent hydrolases"/>
    <property type="match status" value="1"/>
</dbReference>
<dbReference type="RefSeq" id="WP_235706068.1">
    <property type="nucleotide sequence ID" value="NZ_JAKGBZ010000077.1"/>
</dbReference>
<dbReference type="InterPro" id="IPR032466">
    <property type="entry name" value="Metal_Hydrolase"/>
</dbReference>
<keyword evidence="1" id="KW-0456">Lyase</keyword>
<keyword evidence="4" id="KW-1185">Reference proteome</keyword>
<organism evidence="3 4">
    <name type="scientific">Acidiphilium iwatense</name>
    <dbReference type="NCBI Taxonomy" id="768198"/>
    <lineage>
        <taxon>Bacteria</taxon>
        <taxon>Pseudomonadati</taxon>
        <taxon>Pseudomonadota</taxon>
        <taxon>Alphaproteobacteria</taxon>
        <taxon>Acetobacterales</taxon>
        <taxon>Acidocellaceae</taxon>
        <taxon>Acidiphilium</taxon>
    </lineage>
</organism>
<evidence type="ECO:0000259" key="2">
    <source>
        <dbReference type="Pfam" id="PF04909"/>
    </source>
</evidence>
<protein>
    <submittedName>
        <fullName evidence="3">Amidohydrolase family protein</fullName>
    </submittedName>
</protein>
<sequence>MPSIPPLVDMRLRPSFLHTFFGSNPGTPDFETVRWLNKRVGGRDVDHFTRSRDLPSLLAEMTAAGIGTGLMVGRSTPTVRIGNDMLAEISGRSGGRLLGVASVDPVQLGAADAVAETHRAITELGLSGLNIDAGFYAKPLKANDGRLLPLYEVCEKLGVPACVMSGPTTPDLAYNDPLAVDDVARLFPKLSIICCHGFYPRIADMIAIAFRNENVIVSPDMYTWAPGGRLYLEAVNGFMQDQFLFGSSYPFRPMKQGVSDLMAAGLSPEVLAKVGYGTAERLFNLHPAASSAKPPRSKSRGKA</sequence>
<dbReference type="InterPro" id="IPR006680">
    <property type="entry name" value="Amidohydro-rel"/>
</dbReference>
<dbReference type="InterPro" id="IPR032465">
    <property type="entry name" value="ACMSD"/>
</dbReference>
<dbReference type="Pfam" id="PF04909">
    <property type="entry name" value="Amidohydro_2"/>
    <property type="match status" value="1"/>
</dbReference>
<evidence type="ECO:0000256" key="1">
    <source>
        <dbReference type="ARBA" id="ARBA00023239"/>
    </source>
</evidence>
<evidence type="ECO:0000313" key="3">
    <source>
        <dbReference type="EMBL" id="MCF3948757.1"/>
    </source>
</evidence>
<proteinExistence type="predicted"/>
<dbReference type="EMBL" id="JAKGBZ010000077">
    <property type="protein sequence ID" value="MCF3948757.1"/>
    <property type="molecule type" value="Genomic_DNA"/>
</dbReference>
<comment type="caution">
    <text evidence="3">The sequence shown here is derived from an EMBL/GenBank/DDBJ whole genome shotgun (WGS) entry which is preliminary data.</text>
</comment>
<dbReference type="PANTHER" id="PTHR21240:SF19">
    <property type="entry name" value="CATALYTIC_ HYDROLASE"/>
    <property type="match status" value="1"/>
</dbReference>
<gene>
    <name evidence="3" type="ORF">L2A60_19055</name>
</gene>
<dbReference type="Gene3D" id="3.20.20.140">
    <property type="entry name" value="Metal-dependent hydrolases"/>
    <property type="match status" value="1"/>
</dbReference>
<reference evidence="3 4" key="1">
    <citation type="submission" date="2022-01" db="EMBL/GenBank/DDBJ databases">
        <authorList>
            <person name="Won M."/>
            <person name="Kim S.-J."/>
            <person name="Kwon S.-W."/>
        </authorList>
    </citation>
    <scope>NUCLEOTIDE SEQUENCE [LARGE SCALE GENOMIC DNA]</scope>
    <source>
        <strain evidence="3 4">KCTC 23505</strain>
    </source>
</reference>
<dbReference type="PANTHER" id="PTHR21240">
    <property type="entry name" value="2-AMINO-3-CARBOXYLMUCONATE-6-SEMIALDEHYDE DECARBOXYLASE"/>
    <property type="match status" value="1"/>
</dbReference>
<evidence type="ECO:0000313" key="4">
    <source>
        <dbReference type="Proteomes" id="UP001521209"/>
    </source>
</evidence>
<feature type="domain" description="Amidohydrolase-related" evidence="2">
    <location>
        <begin position="78"/>
        <end position="285"/>
    </location>
</feature>
<dbReference type="Proteomes" id="UP001521209">
    <property type="component" value="Unassembled WGS sequence"/>
</dbReference>